<dbReference type="RefSeq" id="WP_136970258.1">
    <property type="nucleotide sequence ID" value="NZ_JARZHI010000022.1"/>
</dbReference>
<sequence length="181" mass="20611">MKTTTRSELLALIYRFYPRGVHNFDRMYVPPGEPFYDDTEEHRRLVEASNRGRAEYPTWKAMIRRLGDRYSLQNESLHLFSGGPDPAYSARIWLTKQTALSFHVSLLGPYYGIHLPGLAEEEPVAREVAREIEATYPGYHKIPPELGNEVVPDVAAGVVGFGEATIDVCLFSEVWTWVRPV</sequence>
<evidence type="ECO:0000313" key="1">
    <source>
        <dbReference type="EMBL" id="MDI1432628.1"/>
    </source>
</evidence>
<keyword evidence="2" id="KW-1185">Reference proteome</keyword>
<organism evidence="1 2">
    <name type="scientific">Polyangium sorediatum</name>
    <dbReference type="NCBI Taxonomy" id="889274"/>
    <lineage>
        <taxon>Bacteria</taxon>
        <taxon>Pseudomonadati</taxon>
        <taxon>Myxococcota</taxon>
        <taxon>Polyangia</taxon>
        <taxon>Polyangiales</taxon>
        <taxon>Polyangiaceae</taxon>
        <taxon>Polyangium</taxon>
    </lineage>
</organism>
<accession>A0ABT6NWE5</accession>
<evidence type="ECO:0000313" key="2">
    <source>
        <dbReference type="Proteomes" id="UP001160301"/>
    </source>
</evidence>
<name>A0ABT6NWE5_9BACT</name>
<gene>
    <name evidence="1" type="ORF">QHF89_24240</name>
</gene>
<proteinExistence type="predicted"/>
<reference evidence="1 2" key="1">
    <citation type="submission" date="2023-04" db="EMBL/GenBank/DDBJ databases">
        <title>The genome sequence of Polyangium sorediatum DSM14670.</title>
        <authorList>
            <person name="Zhang X."/>
        </authorList>
    </citation>
    <scope>NUCLEOTIDE SEQUENCE [LARGE SCALE GENOMIC DNA]</scope>
    <source>
        <strain evidence="1 2">DSM 14670</strain>
    </source>
</reference>
<comment type="caution">
    <text evidence="1">The sequence shown here is derived from an EMBL/GenBank/DDBJ whole genome shotgun (WGS) entry which is preliminary data.</text>
</comment>
<dbReference type="EMBL" id="JARZHI010000022">
    <property type="protein sequence ID" value="MDI1432628.1"/>
    <property type="molecule type" value="Genomic_DNA"/>
</dbReference>
<dbReference type="Proteomes" id="UP001160301">
    <property type="component" value="Unassembled WGS sequence"/>
</dbReference>
<protein>
    <submittedName>
        <fullName evidence="1">Uncharacterized protein</fullName>
    </submittedName>
</protein>